<dbReference type="InterPro" id="IPR032675">
    <property type="entry name" value="LRR_dom_sf"/>
</dbReference>
<accession>A0A9P5TXN6</accession>
<organism evidence="1 2">
    <name type="scientific">Rhodocollybia butyracea</name>
    <dbReference type="NCBI Taxonomy" id="206335"/>
    <lineage>
        <taxon>Eukaryota</taxon>
        <taxon>Fungi</taxon>
        <taxon>Dikarya</taxon>
        <taxon>Basidiomycota</taxon>
        <taxon>Agaricomycotina</taxon>
        <taxon>Agaricomycetes</taxon>
        <taxon>Agaricomycetidae</taxon>
        <taxon>Agaricales</taxon>
        <taxon>Marasmiineae</taxon>
        <taxon>Omphalotaceae</taxon>
        <taxon>Rhodocollybia</taxon>
    </lineage>
</organism>
<reference evidence="1" key="1">
    <citation type="submission" date="2020-11" db="EMBL/GenBank/DDBJ databases">
        <authorList>
            <consortium name="DOE Joint Genome Institute"/>
            <person name="Ahrendt S."/>
            <person name="Riley R."/>
            <person name="Andreopoulos W."/>
            <person name="Labutti K."/>
            <person name="Pangilinan J."/>
            <person name="Ruiz-Duenas F.J."/>
            <person name="Barrasa J.M."/>
            <person name="Sanchez-Garcia M."/>
            <person name="Camarero S."/>
            <person name="Miyauchi S."/>
            <person name="Serrano A."/>
            <person name="Linde D."/>
            <person name="Babiker R."/>
            <person name="Drula E."/>
            <person name="Ayuso-Fernandez I."/>
            <person name="Pacheco R."/>
            <person name="Padilla G."/>
            <person name="Ferreira P."/>
            <person name="Barriuso J."/>
            <person name="Kellner H."/>
            <person name="Castanera R."/>
            <person name="Alfaro M."/>
            <person name="Ramirez L."/>
            <person name="Pisabarro A.G."/>
            <person name="Kuo A."/>
            <person name="Tritt A."/>
            <person name="Lipzen A."/>
            <person name="He G."/>
            <person name="Yan M."/>
            <person name="Ng V."/>
            <person name="Cullen D."/>
            <person name="Martin F."/>
            <person name="Rosso M.-N."/>
            <person name="Henrissat B."/>
            <person name="Hibbett D."/>
            <person name="Martinez A.T."/>
            <person name="Grigoriev I.V."/>
        </authorList>
    </citation>
    <scope>NUCLEOTIDE SEQUENCE</scope>
    <source>
        <strain evidence="1">AH 40177</strain>
    </source>
</reference>
<dbReference type="Proteomes" id="UP000772434">
    <property type="component" value="Unassembled WGS sequence"/>
</dbReference>
<dbReference type="AlphaFoldDB" id="A0A9P5TXN6"/>
<dbReference type="EMBL" id="JADNRY010000515">
    <property type="protein sequence ID" value="KAF9045634.1"/>
    <property type="molecule type" value="Genomic_DNA"/>
</dbReference>
<sequence length="535" mass="61049">MPLCSSCGRNTFIPRVAVDLPRLHDRLRNEAGPASVQPDEVTSTSRYATRLRSLLSPFRKVPDEILRRIFDDCCDMNSFRVVHPRNWLPVHTSQALRSKPALVISSVCSRWRRNALSMPVIWSRISLYWDIQAAEYCKDEHAEMFFPLSNFLDRSQQCPMTVNLEIDDYPFSTPGVLHPLLEQLFVQIVRWQGFSFDYMEYSFQKLLDCDRIPSAAFPVLSKLCITDYVDDNDLVPFLDTAPNLQSLRLRDVFDGVPRVFKNYSQLSHLDFCPRWTDIQNLFEICPNLSSLRITELLRDCNAVGSTMIICSSRLETLAVRRGGWPSNSSADRLVFPLLNLPSLKTLHLETCKPEGNVKGRDERTPEWWYFKPFMAFVQRSSFQLTTFSVQQISICDANLVHILVHLPTLQYLTVDDDGISPEYSPISLDFIESLHSYRSSSLRPQAGSIIPRLRSLRLLNVAAATFNDLSVVEMVQSRWSPARLHKVGTSALEVDCLRVFTMAFRNRSEADAGAVYSSSAPIERDGMMIVVQMLG</sequence>
<name>A0A9P5TXN6_9AGAR</name>
<gene>
    <name evidence="1" type="ORF">BDP27DRAFT_1346595</name>
</gene>
<evidence type="ECO:0000313" key="1">
    <source>
        <dbReference type="EMBL" id="KAF9045634.1"/>
    </source>
</evidence>
<dbReference type="PANTHER" id="PTHR38926">
    <property type="entry name" value="F-BOX DOMAIN CONTAINING PROTEIN, EXPRESSED"/>
    <property type="match status" value="1"/>
</dbReference>
<comment type="caution">
    <text evidence="1">The sequence shown here is derived from an EMBL/GenBank/DDBJ whole genome shotgun (WGS) entry which is preliminary data.</text>
</comment>
<dbReference type="OrthoDB" id="3063971at2759"/>
<dbReference type="SUPFAM" id="SSF52047">
    <property type="entry name" value="RNI-like"/>
    <property type="match status" value="1"/>
</dbReference>
<protein>
    <recommendedName>
        <fullName evidence="3">F-box domain-containing protein</fullName>
    </recommendedName>
</protein>
<proteinExistence type="predicted"/>
<evidence type="ECO:0000313" key="2">
    <source>
        <dbReference type="Proteomes" id="UP000772434"/>
    </source>
</evidence>
<evidence type="ECO:0008006" key="3">
    <source>
        <dbReference type="Google" id="ProtNLM"/>
    </source>
</evidence>
<dbReference type="PANTHER" id="PTHR38926:SF72">
    <property type="entry name" value="IM:7136021-RELATED"/>
    <property type="match status" value="1"/>
</dbReference>
<keyword evidence="2" id="KW-1185">Reference proteome</keyword>
<dbReference type="Gene3D" id="3.80.10.10">
    <property type="entry name" value="Ribonuclease Inhibitor"/>
    <property type="match status" value="1"/>
</dbReference>